<feature type="coiled-coil region" evidence="1">
    <location>
        <begin position="165"/>
        <end position="192"/>
    </location>
</feature>
<evidence type="ECO:0000313" key="3">
    <source>
        <dbReference type="EMBL" id="KRX07818.1"/>
    </source>
</evidence>
<dbReference type="OrthoDB" id="291727at2759"/>
<sequence>MRRLQKNITQHLLKKQLNQKQVFAFGGTPAGEIRPEDVHFNTASFVSNQNNNLVSLNGFEDVNVKSYPDDTDPYHHLREASFFSFERLYFSDPYYHADEHERCMNEPHGYVTMDDPMDVRNNVERSYMEYIFYFSAALILGFTLGFQGLMMKGHSQELFDVEITADMLEQKLREIRIQNEALESRKQQLLDQLNE</sequence>
<evidence type="ECO:0000256" key="1">
    <source>
        <dbReference type="SAM" id="Coils"/>
    </source>
</evidence>
<keyword evidence="2" id="KW-0472">Membrane</keyword>
<feature type="transmembrane region" description="Helical" evidence="2">
    <location>
        <begin position="130"/>
        <end position="150"/>
    </location>
</feature>
<gene>
    <name evidence="3" type="ORF">PPERSA_07568</name>
</gene>
<protein>
    <submittedName>
        <fullName evidence="3">Uncharacterized protein</fullName>
    </submittedName>
</protein>
<dbReference type="OMA" id="HHVKLNT"/>
<dbReference type="InParanoid" id="A0A0V0R0J0"/>
<evidence type="ECO:0000256" key="2">
    <source>
        <dbReference type="SAM" id="Phobius"/>
    </source>
</evidence>
<proteinExistence type="predicted"/>
<organism evidence="3 4">
    <name type="scientific">Pseudocohnilembus persalinus</name>
    <name type="common">Ciliate</name>
    <dbReference type="NCBI Taxonomy" id="266149"/>
    <lineage>
        <taxon>Eukaryota</taxon>
        <taxon>Sar</taxon>
        <taxon>Alveolata</taxon>
        <taxon>Ciliophora</taxon>
        <taxon>Intramacronucleata</taxon>
        <taxon>Oligohymenophorea</taxon>
        <taxon>Scuticociliatia</taxon>
        <taxon>Philasterida</taxon>
        <taxon>Pseudocohnilembidae</taxon>
        <taxon>Pseudocohnilembus</taxon>
    </lineage>
</organism>
<dbReference type="Proteomes" id="UP000054937">
    <property type="component" value="Unassembled WGS sequence"/>
</dbReference>
<dbReference type="AlphaFoldDB" id="A0A0V0R0J0"/>
<dbReference type="EMBL" id="LDAU01000080">
    <property type="protein sequence ID" value="KRX07818.1"/>
    <property type="molecule type" value="Genomic_DNA"/>
</dbReference>
<accession>A0A0V0R0J0</accession>
<keyword evidence="1" id="KW-0175">Coiled coil</keyword>
<keyword evidence="4" id="KW-1185">Reference proteome</keyword>
<reference evidence="3 4" key="1">
    <citation type="journal article" date="2015" name="Sci. Rep.">
        <title>Genome of the facultative scuticociliatosis pathogen Pseudocohnilembus persalinus provides insight into its virulence through horizontal gene transfer.</title>
        <authorList>
            <person name="Xiong J."/>
            <person name="Wang G."/>
            <person name="Cheng J."/>
            <person name="Tian M."/>
            <person name="Pan X."/>
            <person name="Warren A."/>
            <person name="Jiang C."/>
            <person name="Yuan D."/>
            <person name="Miao W."/>
        </authorList>
    </citation>
    <scope>NUCLEOTIDE SEQUENCE [LARGE SCALE GENOMIC DNA]</scope>
    <source>
        <strain evidence="3">36N120E</strain>
    </source>
</reference>
<keyword evidence="2" id="KW-0812">Transmembrane</keyword>
<name>A0A0V0R0J0_PSEPJ</name>
<evidence type="ECO:0000313" key="4">
    <source>
        <dbReference type="Proteomes" id="UP000054937"/>
    </source>
</evidence>
<comment type="caution">
    <text evidence="3">The sequence shown here is derived from an EMBL/GenBank/DDBJ whole genome shotgun (WGS) entry which is preliminary data.</text>
</comment>
<keyword evidence="2" id="KW-1133">Transmembrane helix</keyword>